<name>A0A2K8ZAV7_9BACT</name>
<dbReference type="AlphaFoldDB" id="A0A2K8ZAV7"/>
<proteinExistence type="predicted"/>
<dbReference type="InterPro" id="IPR013557">
    <property type="entry name" value="AntA/B_antirep"/>
</dbReference>
<dbReference type="RefSeq" id="WP_100993527.1">
    <property type="nucleotide sequence ID" value="NZ_CP025096.1"/>
</dbReference>
<evidence type="ECO:0000259" key="1">
    <source>
        <dbReference type="Pfam" id="PF08346"/>
    </source>
</evidence>
<sequence length="321" mass="35681">MSTIQAPVAVIQHPILGPAVSGRAIYAATSISNASRDIFSDWFRHKQSKLDLIEGKDFITTSVNLAGSSRKYIEHTLTIDAAQRLAEIAPAKRGVELAAYLKYYPTAEPTATELQEAIKGESIAPEAVAPILLFSNLGVPPTIELQPDPSPVIEPEPLTPVQKLLAEVQKLAEDEAKRKNEPVVPSEEFKGMEARLEQVEKQLTSIGKIFYNLASLCQPESQSLFPGFDRPGAYWQKLPDLDPTTRVKITRLVDGYAAAKTVTHQEVWKHLYGHLSSRFSFDAWQYAQGKKNPNYLDIIEENGQLENLYNIAVELLTLSQR</sequence>
<feature type="domain" description="AntA/AntB antirepressor" evidence="1">
    <location>
        <begin position="21"/>
        <end position="86"/>
    </location>
</feature>
<evidence type="ECO:0000313" key="2">
    <source>
        <dbReference type="EMBL" id="AUD06998.1"/>
    </source>
</evidence>
<dbReference type="Pfam" id="PF08346">
    <property type="entry name" value="AntA"/>
    <property type="match status" value="1"/>
</dbReference>
<reference evidence="2 3" key="1">
    <citation type="submission" date="2017-11" db="EMBL/GenBank/DDBJ databases">
        <title>Taxonomic description and genome sequences of Spirosoma HA7 sp. nov., isolated from pollen microhabitat of Corylus avellana.</title>
        <authorList>
            <person name="Ambika Manirajan B."/>
            <person name="Suarez C."/>
            <person name="Ratering S."/>
            <person name="Geissler-Plaum R."/>
            <person name="Cardinale M."/>
            <person name="Sylvia S."/>
        </authorList>
    </citation>
    <scope>NUCLEOTIDE SEQUENCE [LARGE SCALE GENOMIC DNA]</scope>
    <source>
        <strain evidence="2 3">HA7</strain>
    </source>
</reference>
<accession>A0A2K8ZAV7</accession>
<dbReference type="KEGG" id="spir:CWM47_37375"/>
<keyword evidence="3" id="KW-1185">Reference proteome</keyword>
<evidence type="ECO:0000313" key="3">
    <source>
        <dbReference type="Proteomes" id="UP000232883"/>
    </source>
</evidence>
<protein>
    <recommendedName>
        <fullName evidence="1">AntA/AntB antirepressor domain-containing protein</fullName>
    </recommendedName>
</protein>
<organism evidence="2 3">
    <name type="scientific">Spirosoma pollinicola</name>
    <dbReference type="NCBI Taxonomy" id="2057025"/>
    <lineage>
        <taxon>Bacteria</taxon>
        <taxon>Pseudomonadati</taxon>
        <taxon>Bacteroidota</taxon>
        <taxon>Cytophagia</taxon>
        <taxon>Cytophagales</taxon>
        <taxon>Cytophagaceae</taxon>
        <taxon>Spirosoma</taxon>
    </lineage>
</organism>
<dbReference type="EMBL" id="CP025096">
    <property type="protein sequence ID" value="AUD06998.1"/>
    <property type="molecule type" value="Genomic_DNA"/>
</dbReference>
<dbReference type="Proteomes" id="UP000232883">
    <property type="component" value="Chromosome"/>
</dbReference>
<gene>
    <name evidence="2" type="ORF">CWM47_37375</name>
</gene>